<evidence type="ECO:0000256" key="2">
    <source>
        <dbReference type="SAM" id="Phobius"/>
    </source>
</evidence>
<organism evidence="3 4">
    <name type="scientific">Spraguea lophii (strain 42_110)</name>
    <name type="common">Microsporidian parasite</name>
    <dbReference type="NCBI Taxonomy" id="1358809"/>
    <lineage>
        <taxon>Eukaryota</taxon>
        <taxon>Fungi</taxon>
        <taxon>Fungi incertae sedis</taxon>
        <taxon>Microsporidia</taxon>
        <taxon>Spragueidae</taxon>
        <taxon>Spraguea</taxon>
    </lineage>
</organism>
<protein>
    <submittedName>
        <fullName evidence="3">Uncharacterized protein</fullName>
    </submittedName>
</protein>
<dbReference type="EMBL" id="ATCN01000303">
    <property type="protein sequence ID" value="EPR79307.1"/>
    <property type="molecule type" value="Genomic_DNA"/>
</dbReference>
<evidence type="ECO:0000313" key="4">
    <source>
        <dbReference type="Proteomes" id="UP000014978"/>
    </source>
</evidence>
<gene>
    <name evidence="3" type="ORF">SLOPH_827</name>
</gene>
<keyword evidence="2" id="KW-0472">Membrane</keyword>
<dbReference type="HOGENOM" id="CLU_746339_0_0_1"/>
<proteinExistence type="predicted"/>
<dbReference type="Proteomes" id="UP000014978">
    <property type="component" value="Unassembled WGS sequence"/>
</dbReference>
<feature type="transmembrane region" description="Helical" evidence="2">
    <location>
        <begin position="7"/>
        <end position="26"/>
    </location>
</feature>
<accession>S7WC13</accession>
<keyword evidence="4" id="KW-1185">Reference proteome</keyword>
<comment type="caution">
    <text evidence="3">The sequence shown here is derived from an EMBL/GenBank/DDBJ whole genome shotgun (WGS) entry which is preliminary data.</text>
</comment>
<keyword evidence="2" id="KW-1133">Transmembrane helix</keyword>
<evidence type="ECO:0000313" key="3">
    <source>
        <dbReference type="EMBL" id="EPR79307.1"/>
    </source>
</evidence>
<sequence length="371" mass="43661">MNNKRKYILITIVTIFCILSCTYIGYCCFSKGDENNENDKCDMDSNVEETRTENSLDLTENEEEKENKLPTFIIKNSILKEDSIIEHQDDEVEQQKRNDEVKKPNDDCNSIDDKRIILDEKINKVNTLHREFLDFLKQDNKINSEEEKNDKEKTFKERVEYFEDKNKNSAKKTREKNKIVINNNEKSKSISDINEKVIIDNKLKTDSSNKISTEQTQSMSEYKPTFYERAFDYFPMTKFNKDNQIKTNEEIKHKNGTDNDNKQSIIVKPHFTRRVLGLVFDYITSLYNFIHPKVSIVQDNSKENHEQSERDTSTDREYLKVTGGYLTLKDKEDKKKFLKSFGDEGSTFLITLKNEDISDKADSQRRNKMAI</sequence>
<dbReference type="VEuPathDB" id="MicrosporidiaDB:SLOPH_827"/>
<keyword evidence="2" id="KW-0812">Transmembrane</keyword>
<name>S7WC13_SPRLO</name>
<dbReference type="AlphaFoldDB" id="S7WC13"/>
<feature type="region of interest" description="Disordered" evidence="1">
    <location>
        <begin position="85"/>
        <end position="105"/>
    </location>
</feature>
<dbReference type="InParanoid" id="S7WC13"/>
<reference evidence="4" key="1">
    <citation type="journal article" date="2013" name="PLoS Genet.">
        <title>The genome of Spraguea lophii and the basis of host-microsporidian interactions.</title>
        <authorList>
            <person name="Campbell S.E."/>
            <person name="Williams T.A."/>
            <person name="Yousuf A."/>
            <person name="Soanes D.M."/>
            <person name="Paszkiewicz K.H."/>
            <person name="Williams B.A.P."/>
        </authorList>
    </citation>
    <scope>NUCLEOTIDE SEQUENCE [LARGE SCALE GENOMIC DNA]</scope>
    <source>
        <strain evidence="4">42_110</strain>
    </source>
</reference>
<evidence type="ECO:0000256" key="1">
    <source>
        <dbReference type="SAM" id="MobiDB-lite"/>
    </source>
</evidence>